<keyword evidence="1" id="KW-0134">Cell wall</keyword>
<dbReference type="OrthoDB" id="3199332at2"/>
<feature type="domain" description="Gram-positive cocci surface proteins LPxTG" evidence="8">
    <location>
        <begin position="460"/>
        <end position="496"/>
    </location>
</feature>
<name>A0A3G6J3R6_9CORY</name>
<evidence type="ECO:0000259" key="8">
    <source>
        <dbReference type="PROSITE" id="PS50847"/>
    </source>
</evidence>
<dbReference type="InterPro" id="IPR048052">
    <property type="entry name" value="FM1-like"/>
</dbReference>
<dbReference type="Pfam" id="PF00746">
    <property type="entry name" value="Gram_pos_anchor"/>
    <property type="match status" value="1"/>
</dbReference>
<dbReference type="InterPro" id="IPR032364">
    <property type="entry name" value="GramPos_pilinD1_N"/>
</dbReference>
<dbReference type="GO" id="GO:0005975">
    <property type="term" value="P:carbohydrate metabolic process"/>
    <property type="evidence" value="ECO:0007669"/>
    <property type="project" value="UniProtKB-ARBA"/>
</dbReference>
<feature type="region of interest" description="Disordered" evidence="5">
    <location>
        <begin position="312"/>
        <end position="339"/>
    </location>
</feature>
<evidence type="ECO:0000313" key="10">
    <source>
        <dbReference type="Proteomes" id="UP000271587"/>
    </source>
</evidence>
<dbReference type="NCBIfam" id="TIGR01167">
    <property type="entry name" value="LPXTG_anchor"/>
    <property type="match status" value="1"/>
</dbReference>
<feature type="chain" id="PRO_5018040038" evidence="7">
    <location>
        <begin position="36"/>
        <end position="496"/>
    </location>
</feature>
<dbReference type="EMBL" id="CP033897">
    <property type="protein sequence ID" value="AZA12343.1"/>
    <property type="molecule type" value="Genomic_DNA"/>
</dbReference>
<proteinExistence type="predicted"/>
<evidence type="ECO:0000256" key="7">
    <source>
        <dbReference type="SAM" id="SignalP"/>
    </source>
</evidence>
<dbReference type="Gene3D" id="2.60.40.10">
    <property type="entry name" value="Immunoglobulins"/>
    <property type="match status" value="2"/>
</dbReference>
<feature type="transmembrane region" description="Helical" evidence="6">
    <location>
        <begin position="462"/>
        <end position="487"/>
    </location>
</feature>
<evidence type="ECO:0000256" key="3">
    <source>
        <dbReference type="ARBA" id="ARBA00022729"/>
    </source>
</evidence>
<protein>
    <submittedName>
        <fullName evidence="9">Fimbrial subunit type 1</fullName>
    </submittedName>
</protein>
<feature type="signal peptide" evidence="7">
    <location>
        <begin position="1"/>
        <end position="35"/>
    </location>
</feature>
<dbReference type="InterPro" id="IPR026466">
    <property type="entry name" value="Fim_isopep_form_D2_dom"/>
</dbReference>
<evidence type="ECO:0000256" key="1">
    <source>
        <dbReference type="ARBA" id="ARBA00022512"/>
    </source>
</evidence>
<dbReference type="NCBIfam" id="NF033902">
    <property type="entry name" value="iso_D2_wall_anc"/>
    <property type="match status" value="1"/>
</dbReference>
<keyword evidence="10" id="KW-1185">Reference proteome</keyword>
<organism evidence="9 10">
    <name type="scientific">Corynebacterium gerontici</name>
    <dbReference type="NCBI Taxonomy" id="2079234"/>
    <lineage>
        <taxon>Bacteria</taxon>
        <taxon>Bacillati</taxon>
        <taxon>Actinomycetota</taxon>
        <taxon>Actinomycetes</taxon>
        <taxon>Mycobacteriales</taxon>
        <taxon>Corynebacteriaceae</taxon>
        <taxon>Corynebacterium</taxon>
    </lineage>
</organism>
<dbReference type="Pfam" id="PF16555">
    <property type="entry name" value="GramPos_pilinD1"/>
    <property type="match status" value="1"/>
</dbReference>
<dbReference type="NCBIfam" id="TIGR04226">
    <property type="entry name" value="RrgB_K2N_iso_D2"/>
    <property type="match status" value="1"/>
</dbReference>
<dbReference type="PROSITE" id="PS50847">
    <property type="entry name" value="GRAM_POS_ANCHORING"/>
    <property type="match status" value="1"/>
</dbReference>
<keyword evidence="6" id="KW-0472">Membrane</keyword>
<dbReference type="AlphaFoldDB" id="A0A3G6J3R6"/>
<evidence type="ECO:0000313" key="9">
    <source>
        <dbReference type="EMBL" id="AZA12343.1"/>
    </source>
</evidence>
<keyword evidence="6" id="KW-0812">Transmembrane</keyword>
<sequence precursor="true">MTTLKHRWAAALAAGAIAVTGAGASAALAPAPAFAQTQSTIDASQRGTLHVHKFSNDTPGDAGNGTQIDTGSLGDPLAGAVFKVEKVTNVDLTTNEGWQQAAQIQKGELQPQLGAAQSKATESDGSADFSDLELGLYKVTETSAPAGHEITTEPFYVTLPMTNPTNSNEWMYEVHVYPKNKKQTDVITKTVNDENATTVGNEIDYQVTGKLPSAENLVKVELTDIYPADRIENPQVTKVALGDGTVLDSADYTLDTTQSGLATVKLTDTGLQKANALTGEERTVIADFTFTVKDPANAGDLSAAENRAMINAKGEGDNTPDPNPTDPDNPNVIPPGEGTKTYYGNVDITKTGDNGEQLDGVKFDLYQCDAPDALGNKVKSDITVTGGKANINSLHVNDWVNGEAGTSNPNGYCLVETQAADGYALLAQPHYFQVKKDGQEEISLTSLDVKNVKNNGGFNLPLTGGAGVTMLLVLGGLIMAGGALYMVRNNRRENKA</sequence>
<accession>A0A3G6J3R6</accession>
<evidence type="ECO:0000256" key="5">
    <source>
        <dbReference type="SAM" id="MobiDB-lite"/>
    </source>
</evidence>
<dbReference type="Pfam" id="PF17802">
    <property type="entry name" value="SpaA"/>
    <property type="match status" value="1"/>
</dbReference>
<dbReference type="InterPro" id="IPR013783">
    <property type="entry name" value="Ig-like_fold"/>
</dbReference>
<dbReference type="Gene3D" id="2.60.40.740">
    <property type="match status" value="1"/>
</dbReference>
<gene>
    <name evidence="9" type="ORF">CGERO_10295</name>
</gene>
<dbReference type="Proteomes" id="UP000271587">
    <property type="component" value="Chromosome"/>
</dbReference>
<dbReference type="KEGG" id="cgk:CGERO_10295"/>
<keyword evidence="2" id="KW-0964">Secreted</keyword>
<reference evidence="9 10" key="1">
    <citation type="submission" date="2018-11" db="EMBL/GenBank/DDBJ databases">
        <authorList>
            <person name="Kleinhagauer T."/>
            <person name="Glaeser S.P."/>
            <person name="Spergser J."/>
            <person name="Ruckert C."/>
            <person name="Kaempfer P."/>
            <person name="Busse H.-J."/>
        </authorList>
    </citation>
    <scope>NUCLEOTIDE SEQUENCE [LARGE SCALE GENOMIC DNA]</scope>
    <source>
        <strain evidence="9 10">W8</strain>
    </source>
</reference>
<dbReference type="InterPro" id="IPR041033">
    <property type="entry name" value="SpaA_PFL_dom_1"/>
</dbReference>
<keyword evidence="3 7" id="KW-0732">Signal</keyword>
<dbReference type="RefSeq" id="WP_123936143.1">
    <property type="nucleotide sequence ID" value="NZ_CP033897.1"/>
</dbReference>
<keyword evidence="4" id="KW-0572">Peptidoglycan-anchor</keyword>
<evidence type="ECO:0000256" key="2">
    <source>
        <dbReference type="ARBA" id="ARBA00022525"/>
    </source>
</evidence>
<evidence type="ECO:0000256" key="6">
    <source>
        <dbReference type="SAM" id="Phobius"/>
    </source>
</evidence>
<evidence type="ECO:0000256" key="4">
    <source>
        <dbReference type="ARBA" id="ARBA00023088"/>
    </source>
</evidence>
<keyword evidence="6" id="KW-1133">Transmembrane helix</keyword>
<dbReference type="InterPro" id="IPR019931">
    <property type="entry name" value="LPXTG_anchor"/>
</dbReference>